<feature type="domain" description="Major facilitator superfamily (MFS) profile" evidence="6">
    <location>
        <begin position="35"/>
        <end position="463"/>
    </location>
</feature>
<evidence type="ECO:0000256" key="3">
    <source>
        <dbReference type="ARBA" id="ARBA00022989"/>
    </source>
</evidence>
<dbReference type="InterPro" id="IPR036259">
    <property type="entry name" value="MFS_trans_sf"/>
</dbReference>
<evidence type="ECO:0000256" key="2">
    <source>
        <dbReference type="ARBA" id="ARBA00022692"/>
    </source>
</evidence>
<proteinExistence type="predicted"/>
<dbReference type="EMBL" id="MLKD01000002">
    <property type="protein sequence ID" value="OQE30038.1"/>
    <property type="molecule type" value="Genomic_DNA"/>
</dbReference>
<evidence type="ECO:0000256" key="4">
    <source>
        <dbReference type="ARBA" id="ARBA00023136"/>
    </source>
</evidence>
<dbReference type="InterPro" id="IPR011701">
    <property type="entry name" value="MFS"/>
</dbReference>
<organism evidence="7 8">
    <name type="scientific">Penicillium steckii</name>
    <dbReference type="NCBI Taxonomy" id="303698"/>
    <lineage>
        <taxon>Eukaryota</taxon>
        <taxon>Fungi</taxon>
        <taxon>Dikarya</taxon>
        <taxon>Ascomycota</taxon>
        <taxon>Pezizomycotina</taxon>
        <taxon>Eurotiomycetes</taxon>
        <taxon>Eurotiomycetidae</taxon>
        <taxon>Eurotiales</taxon>
        <taxon>Aspergillaceae</taxon>
        <taxon>Penicillium</taxon>
    </lineage>
</organism>
<comment type="caution">
    <text evidence="7">The sequence shown here is derived from an EMBL/GenBank/DDBJ whole genome shotgun (WGS) entry which is preliminary data.</text>
</comment>
<protein>
    <recommendedName>
        <fullName evidence="6">Major facilitator superfamily (MFS) profile domain-containing protein</fullName>
    </recommendedName>
</protein>
<feature type="transmembrane region" description="Helical" evidence="5">
    <location>
        <begin position="366"/>
        <end position="393"/>
    </location>
</feature>
<feature type="transmembrane region" description="Helical" evidence="5">
    <location>
        <begin position="68"/>
        <end position="88"/>
    </location>
</feature>
<evidence type="ECO:0000313" key="7">
    <source>
        <dbReference type="EMBL" id="OQE30038.1"/>
    </source>
</evidence>
<dbReference type="PANTHER" id="PTHR23502">
    <property type="entry name" value="MAJOR FACILITATOR SUPERFAMILY"/>
    <property type="match status" value="1"/>
</dbReference>
<comment type="subcellular location">
    <subcellularLocation>
        <location evidence="1">Membrane</location>
        <topology evidence="1">Multi-pass membrane protein</topology>
    </subcellularLocation>
</comment>
<feature type="transmembrane region" description="Helical" evidence="5">
    <location>
        <begin position="435"/>
        <end position="457"/>
    </location>
</feature>
<dbReference type="GO" id="GO:0015606">
    <property type="term" value="F:spermidine transmembrane transporter activity"/>
    <property type="evidence" value="ECO:0007669"/>
    <property type="project" value="TreeGrafter"/>
</dbReference>
<dbReference type="Proteomes" id="UP000191285">
    <property type="component" value="Unassembled WGS sequence"/>
</dbReference>
<feature type="transmembrane region" description="Helical" evidence="5">
    <location>
        <begin position="33"/>
        <end position="56"/>
    </location>
</feature>
<dbReference type="Pfam" id="PF07690">
    <property type="entry name" value="MFS_1"/>
    <property type="match status" value="1"/>
</dbReference>
<feature type="transmembrane region" description="Helical" evidence="5">
    <location>
        <begin position="100"/>
        <end position="118"/>
    </location>
</feature>
<dbReference type="InterPro" id="IPR020846">
    <property type="entry name" value="MFS_dom"/>
</dbReference>
<sequence>MTEATAIEEKNDTAIHWDSDPDNAKNWSTARKLYNTAVPAVLCFLISFTLAIYSLSHENVQKDLETSTVLSLLPFTLYVYGLAFGPAVSAPLSETFGRRFIYVFVTPIALLFILGASFAENIATLAICRLLGGIMISAPLAVGAGTIMDMWTGMNTNRGVVLIMTIAFLGPAVGELVGGWIAQFLKWEWSQWVSLCVGAALWIFAMGAKETYAGPLMRRKAQKLGLSSPPGPVPNGVAGIRTLFTVTLARPLYMLVREPIVLLCSLYSSLNFSILFCFLAAIPLIYGETYGFTSGQSGLVLIGIIVGCILGGITLILLDSYTMKLYVRHSGPQVSSPERMLWGAMIGGPLMAGSLFWFAWTARPGIHFMSSIIATGLFGYSNILVFVSTMLYLTNVYGAKFGASALAANGLLRYLVGGSFPLFTLPMYKNLTYPWASSLLGFIAAGFAYLPWIFYMFGGKVRGTSVYIN</sequence>
<evidence type="ECO:0000256" key="1">
    <source>
        <dbReference type="ARBA" id="ARBA00004141"/>
    </source>
</evidence>
<dbReference type="PROSITE" id="PS50850">
    <property type="entry name" value="MFS"/>
    <property type="match status" value="1"/>
</dbReference>
<name>A0A1V6TUG8_9EURO</name>
<dbReference type="SUPFAM" id="SSF103473">
    <property type="entry name" value="MFS general substrate transporter"/>
    <property type="match status" value="1"/>
</dbReference>
<feature type="transmembrane region" description="Helical" evidence="5">
    <location>
        <begin position="260"/>
        <end position="286"/>
    </location>
</feature>
<keyword evidence="4 5" id="KW-0472">Membrane</keyword>
<dbReference type="AlphaFoldDB" id="A0A1V6TUG8"/>
<feature type="transmembrane region" description="Helical" evidence="5">
    <location>
        <begin position="160"/>
        <end position="183"/>
    </location>
</feature>
<dbReference type="OrthoDB" id="3936150at2759"/>
<dbReference type="STRING" id="303698.A0A1V6TUG8"/>
<dbReference type="PANTHER" id="PTHR23502:SF38">
    <property type="entry name" value="POLYAMINE TRANSPORTER 4"/>
    <property type="match status" value="1"/>
</dbReference>
<evidence type="ECO:0000313" key="8">
    <source>
        <dbReference type="Proteomes" id="UP000191285"/>
    </source>
</evidence>
<dbReference type="GO" id="GO:0005886">
    <property type="term" value="C:plasma membrane"/>
    <property type="evidence" value="ECO:0007669"/>
    <property type="project" value="TreeGrafter"/>
</dbReference>
<feature type="transmembrane region" description="Helical" evidence="5">
    <location>
        <begin position="405"/>
        <end position="423"/>
    </location>
</feature>
<dbReference type="GO" id="GO:0000297">
    <property type="term" value="F:spermine transmembrane transporter activity"/>
    <property type="evidence" value="ECO:0007669"/>
    <property type="project" value="TreeGrafter"/>
</dbReference>
<reference evidence="8" key="1">
    <citation type="journal article" date="2017" name="Nat. Microbiol.">
        <title>Global analysis of biosynthetic gene clusters reveals vast potential of secondary metabolite production in Penicillium species.</title>
        <authorList>
            <person name="Nielsen J.C."/>
            <person name="Grijseels S."/>
            <person name="Prigent S."/>
            <person name="Ji B."/>
            <person name="Dainat J."/>
            <person name="Nielsen K.F."/>
            <person name="Frisvad J.C."/>
            <person name="Workman M."/>
            <person name="Nielsen J."/>
        </authorList>
    </citation>
    <scope>NUCLEOTIDE SEQUENCE [LARGE SCALE GENOMIC DNA]</scope>
    <source>
        <strain evidence="8">IBT 24891</strain>
    </source>
</reference>
<keyword evidence="8" id="KW-1185">Reference proteome</keyword>
<gene>
    <name evidence="7" type="ORF">PENSTE_c002G01892</name>
</gene>
<keyword evidence="2 5" id="KW-0812">Transmembrane</keyword>
<feature type="transmembrane region" description="Helical" evidence="5">
    <location>
        <begin position="298"/>
        <end position="318"/>
    </location>
</feature>
<accession>A0A1V6TUG8</accession>
<feature type="transmembrane region" description="Helical" evidence="5">
    <location>
        <begin position="124"/>
        <end position="148"/>
    </location>
</feature>
<keyword evidence="3 5" id="KW-1133">Transmembrane helix</keyword>
<evidence type="ECO:0000259" key="6">
    <source>
        <dbReference type="PROSITE" id="PS50850"/>
    </source>
</evidence>
<feature type="transmembrane region" description="Helical" evidence="5">
    <location>
        <begin position="339"/>
        <end position="360"/>
    </location>
</feature>
<evidence type="ECO:0000256" key="5">
    <source>
        <dbReference type="SAM" id="Phobius"/>
    </source>
</evidence>
<dbReference type="Gene3D" id="1.20.1250.20">
    <property type="entry name" value="MFS general substrate transporter like domains"/>
    <property type="match status" value="1"/>
</dbReference>
<feature type="transmembrane region" description="Helical" evidence="5">
    <location>
        <begin position="189"/>
        <end position="208"/>
    </location>
</feature>